<organism evidence="10 11">
    <name type="scientific">Candidatus Daviesbacteria bacterium RIFCSPLOWO2_01_FULL_39_12</name>
    <dbReference type="NCBI Taxonomy" id="1797785"/>
    <lineage>
        <taxon>Bacteria</taxon>
        <taxon>Candidatus Daviesiibacteriota</taxon>
    </lineage>
</organism>
<dbReference type="InterPro" id="IPR039430">
    <property type="entry name" value="Thymidylate_kin-like_dom"/>
</dbReference>
<dbReference type="NCBIfam" id="TIGR00041">
    <property type="entry name" value="DTMP_kinase"/>
    <property type="match status" value="1"/>
</dbReference>
<dbReference type="HAMAP" id="MF_00165">
    <property type="entry name" value="Thymidylate_kinase"/>
    <property type="match status" value="1"/>
</dbReference>
<dbReference type="Pfam" id="PF02223">
    <property type="entry name" value="Thymidylate_kin"/>
    <property type="match status" value="1"/>
</dbReference>
<dbReference type="EMBL" id="MFDM01000003">
    <property type="protein sequence ID" value="OGE44358.1"/>
    <property type="molecule type" value="Genomic_DNA"/>
</dbReference>
<evidence type="ECO:0000256" key="1">
    <source>
        <dbReference type="ARBA" id="ARBA00009776"/>
    </source>
</evidence>
<evidence type="ECO:0000256" key="6">
    <source>
        <dbReference type="ARBA" id="ARBA00022840"/>
    </source>
</evidence>
<keyword evidence="5 8" id="KW-0418">Kinase</keyword>
<dbReference type="GO" id="GO:0006227">
    <property type="term" value="P:dUDP biosynthetic process"/>
    <property type="evidence" value="ECO:0007669"/>
    <property type="project" value="TreeGrafter"/>
</dbReference>
<dbReference type="EC" id="2.7.4.9" evidence="8"/>
<dbReference type="PANTHER" id="PTHR10344">
    <property type="entry name" value="THYMIDYLATE KINASE"/>
    <property type="match status" value="1"/>
</dbReference>
<dbReference type="STRING" id="1797785.A3B45_03715"/>
<dbReference type="AlphaFoldDB" id="A0A1F5KTV0"/>
<dbReference type="InterPro" id="IPR018094">
    <property type="entry name" value="Thymidylate_kinase"/>
</dbReference>
<dbReference type="SUPFAM" id="SSF52540">
    <property type="entry name" value="P-loop containing nucleoside triphosphate hydrolases"/>
    <property type="match status" value="1"/>
</dbReference>
<dbReference type="InterPro" id="IPR027417">
    <property type="entry name" value="P-loop_NTPase"/>
</dbReference>
<evidence type="ECO:0000256" key="8">
    <source>
        <dbReference type="HAMAP-Rule" id="MF_00165"/>
    </source>
</evidence>
<dbReference type="GO" id="GO:0006235">
    <property type="term" value="P:dTTP biosynthetic process"/>
    <property type="evidence" value="ECO:0007669"/>
    <property type="project" value="UniProtKB-UniRule"/>
</dbReference>
<comment type="similarity">
    <text evidence="1 8">Belongs to the thymidylate kinase family.</text>
</comment>
<dbReference type="GO" id="GO:0005524">
    <property type="term" value="F:ATP binding"/>
    <property type="evidence" value="ECO:0007669"/>
    <property type="project" value="UniProtKB-UniRule"/>
</dbReference>
<accession>A0A1F5KTV0</accession>
<dbReference type="GO" id="GO:0005829">
    <property type="term" value="C:cytosol"/>
    <property type="evidence" value="ECO:0007669"/>
    <property type="project" value="TreeGrafter"/>
</dbReference>
<gene>
    <name evidence="8" type="primary">tmk</name>
    <name evidence="10" type="ORF">A3B45_03715</name>
</gene>
<reference evidence="10 11" key="1">
    <citation type="journal article" date="2016" name="Nat. Commun.">
        <title>Thousands of microbial genomes shed light on interconnected biogeochemical processes in an aquifer system.</title>
        <authorList>
            <person name="Anantharaman K."/>
            <person name="Brown C.T."/>
            <person name="Hug L.A."/>
            <person name="Sharon I."/>
            <person name="Castelle C.J."/>
            <person name="Probst A.J."/>
            <person name="Thomas B.C."/>
            <person name="Singh A."/>
            <person name="Wilkins M.J."/>
            <person name="Karaoz U."/>
            <person name="Brodie E.L."/>
            <person name="Williams K.H."/>
            <person name="Hubbard S.S."/>
            <person name="Banfield J.F."/>
        </authorList>
    </citation>
    <scope>NUCLEOTIDE SEQUENCE [LARGE SCALE GENOMIC DNA]</scope>
</reference>
<keyword evidence="4 8" id="KW-0547">Nucleotide-binding</keyword>
<dbReference type="Gene3D" id="3.40.50.300">
    <property type="entry name" value="P-loop containing nucleotide triphosphate hydrolases"/>
    <property type="match status" value="1"/>
</dbReference>
<comment type="catalytic activity">
    <reaction evidence="7 8">
        <text>dTMP + ATP = dTDP + ADP</text>
        <dbReference type="Rhea" id="RHEA:13517"/>
        <dbReference type="ChEBI" id="CHEBI:30616"/>
        <dbReference type="ChEBI" id="CHEBI:58369"/>
        <dbReference type="ChEBI" id="CHEBI:63528"/>
        <dbReference type="ChEBI" id="CHEBI:456216"/>
        <dbReference type="EC" id="2.7.4.9"/>
    </reaction>
</comment>
<dbReference type="Proteomes" id="UP000178565">
    <property type="component" value="Unassembled WGS sequence"/>
</dbReference>
<keyword evidence="6 8" id="KW-0067">ATP-binding</keyword>
<evidence type="ECO:0000256" key="5">
    <source>
        <dbReference type="ARBA" id="ARBA00022777"/>
    </source>
</evidence>
<comment type="caution">
    <text evidence="10">The sequence shown here is derived from an EMBL/GenBank/DDBJ whole genome shotgun (WGS) entry which is preliminary data.</text>
</comment>
<protein>
    <recommendedName>
        <fullName evidence="8">Thymidylate kinase</fullName>
        <ecNumber evidence="8">2.7.4.9</ecNumber>
    </recommendedName>
    <alternativeName>
        <fullName evidence="8">dTMP kinase</fullName>
    </alternativeName>
</protein>
<dbReference type="GO" id="GO:0006233">
    <property type="term" value="P:dTDP biosynthetic process"/>
    <property type="evidence" value="ECO:0007669"/>
    <property type="project" value="InterPro"/>
</dbReference>
<proteinExistence type="inferred from homology"/>
<evidence type="ECO:0000259" key="9">
    <source>
        <dbReference type="Pfam" id="PF02223"/>
    </source>
</evidence>
<evidence type="ECO:0000256" key="2">
    <source>
        <dbReference type="ARBA" id="ARBA00022679"/>
    </source>
</evidence>
<dbReference type="CDD" id="cd01672">
    <property type="entry name" value="TMPK"/>
    <property type="match status" value="1"/>
</dbReference>
<evidence type="ECO:0000313" key="10">
    <source>
        <dbReference type="EMBL" id="OGE44358.1"/>
    </source>
</evidence>
<name>A0A1F5KTV0_9BACT</name>
<feature type="domain" description="Thymidylate kinase-like" evidence="9">
    <location>
        <begin position="9"/>
        <end position="198"/>
    </location>
</feature>
<evidence type="ECO:0000256" key="3">
    <source>
        <dbReference type="ARBA" id="ARBA00022727"/>
    </source>
</evidence>
<dbReference type="GO" id="GO:0004798">
    <property type="term" value="F:dTMP kinase activity"/>
    <property type="evidence" value="ECO:0007669"/>
    <property type="project" value="UniProtKB-UniRule"/>
</dbReference>
<sequence>MSKGYLIVFEGIDGSGKTTQIEFLSQYLATQGQALRAWGVKVISFPQYGQNEYADRISDYLSGKLGKLSDIDPYEMAKLYASDRKTVRDLIKGWLKSGKLVISNRYISSNKAHQGANLPKEKRAEFFKWLDELEYQTNGMPKPDLTILLKVDPKAGQENSQKDHKVDIHEKSLEHEQKATQIYLELSKKEKNWTVVNCMKDGKMKPKEEIYQQILRILHGQVFGN</sequence>
<keyword evidence="3 8" id="KW-0545">Nucleotide biosynthesis</keyword>
<comment type="function">
    <text evidence="8">Phosphorylation of dTMP to form dTDP in both de novo and salvage pathways of dTTP synthesis.</text>
</comment>
<evidence type="ECO:0000256" key="4">
    <source>
        <dbReference type="ARBA" id="ARBA00022741"/>
    </source>
</evidence>
<dbReference type="PANTHER" id="PTHR10344:SF4">
    <property type="entry name" value="UMP-CMP KINASE 2, MITOCHONDRIAL"/>
    <property type="match status" value="1"/>
</dbReference>
<keyword evidence="2 8" id="KW-0808">Transferase</keyword>
<evidence type="ECO:0000256" key="7">
    <source>
        <dbReference type="ARBA" id="ARBA00048743"/>
    </source>
</evidence>
<evidence type="ECO:0000313" key="11">
    <source>
        <dbReference type="Proteomes" id="UP000178565"/>
    </source>
</evidence>
<feature type="binding site" evidence="8">
    <location>
        <begin position="11"/>
        <end position="18"/>
    </location>
    <ligand>
        <name>ATP</name>
        <dbReference type="ChEBI" id="CHEBI:30616"/>
    </ligand>
</feature>